<keyword evidence="3 5" id="KW-1133">Transmembrane helix</keyword>
<dbReference type="InterPro" id="IPR013057">
    <property type="entry name" value="AA_transpt_TM"/>
</dbReference>
<evidence type="ECO:0000313" key="8">
    <source>
        <dbReference type="Proteomes" id="UP001283361"/>
    </source>
</evidence>
<dbReference type="EMBL" id="JAWDGP010007978">
    <property type="protein sequence ID" value="KAK3698278.1"/>
    <property type="molecule type" value="Genomic_DNA"/>
</dbReference>
<dbReference type="Pfam" id="PF01490">
    <property type="entry name" value="Aa_trans"/>
    <property type="match status" value="1"/>
</dbReference>
<feature type="transmembrane region" description="Helical" evidence="5">
    <location>
        <begin position="30"/>
        <end position="51"/>
    </location>
</feature>
<dbReference type="Proteomes" id="UP001283361">
    <property type="component" value="Unassembled WGS sequence"/>
</dbReference>
<keyword evidence="4 5" id="KW-0472">Membrane</keyword>
<feature type="non-terminal residue" evidence="7">
    <location>
        <position position="1"/>
    </location>
</feature>
<comment type="caution">
    <text evidence="7">The sequence shown here is derived from an EMBL/GenBank/DDBJ whole genome shotgun (WGS) entry which is preliminary data.</text>
</comment>
<protein>
    <recommendedName>
        <fullName evidence="6">Amino acid transporter transmembrane domain-containing protein</fullName>
    </recommendedName>
</protein>
<evidence type="ECO:0000256" key="4">
    <source>
        <dbReference type="ARBA" id="ARBA00023136"/>
    </source>
</evidence>
<dbReference type="GO" id="GO:0005774">
    <property type="term" value="C:vacuolar membrane"/>
    <property type="evidence" value="ECO:0007669"/>
    <property type="project" value="TreeGrafter"/>
</dbReference>
<keyword evidence="8" id="KW-1185">Reference proteome</keyword>
<evidence type="ECO:0000256" key="2">
    <source>
        <dbReference type="ARBA" id="ARBA00022692"/>
    </source>
</evidence>
<sequence>MYLPVVVAGYTLFGDNLESNILLNITPGPLLSLAEILITVHLMAGAVILINPVCQEGEDWLRIPPRFGWKRISFRTAVMASILFTALTLPKFGAILSLIGGSTLTCMGFIFPPLFYLKLSSVRGEWTHV</sequence>
<dbReference type="GO" id="GO:0015179">
    <property type="term" value="F:L-amino acid transmembrane transporter activity"/>
    <property type="evidence" value="ECO:0007669"/>
    <property type="project" value="TreeGrafter"/>
</dbReference>
<evidence type="ECO:0000259" key="6">
    <source>
        <dbReference type="Pfam" id="PF01490"/>
    </source>
</evidence>
<feature type="transmembrane region" description="Helical" evidence="5">
    <location>
        <begin position="95"/>
        <end position="117"/>
    </location>
</feature>
<reference evidence="7" key="1">
    <citation type="journal article" date="2023" name="G3 (Bethesda)">
        <title>A reference genome for the long-term kleptoplast-retaining sea slug Elysia crispata morphotype clarki.</title>
        <authorList>
            <person name="Eastman K.E."/>
            <person name="Pendleton A.L."/>
            <person name="Shaikh M.A."/>
            <person name="Suttiyut T."/>
            <person name="Ogas R."/>
            <person name="Tomko P."/>
            <person name="Gavelis G."/>
            <person name="Widhalm J.R."/>
            <person name="Wisecaver J.H."/>
        </authorList>
    </citation>
    <scope>NUCLEOTIDE SEQUENCE</scope>
    <source>
        <strain evidence="7">ECLA1</strain>
    </source>
</reference>
<evidence type="ECO:0000256" key="3">
    <source>
        <dbReference type="ARBA" id="ARBA00022989"/>
    </source>
</evidence>
<dbReference type="AlphaFoldDB" id="A0AAE1CJD4"/>
<gene>
    <name evidence="7" type="ORF">RRG08_055889</name>
</gene>
<accession>A0AAE1CJD4</accession>
<evidence type="ECO:0000256" key="1">
    <source>
        <dbReference type="ARBA" id="ARBA00004141"/>
    </source>
</evidence>
<feature type="transmembrane region" description="Helical" evidence="5">
    <location>
        <begin position="72"/>
        <end position="89"/>
    </location>
</feature>
<dbReference type="PANTHER" id="PTHR22950:SF703">
    <property type="entry name" value="AMINO ACID TRANSPORTER TRANSMEMBRANE DOMAIN-CONTAINING PROTEIN"/>
    <property type="match status" value="1"/>
</dbReference>
<evidence type="ECO:0000313" key="7">
    <source>
        <dbReference type="EMBL" id="KAK3698278.1"/>
    </source>
</evidence>
<name>A0AAE1CJD4_9GAST</name>
<dbReference type="PANTHER" id="PTHR22950">
    <property type="entry name" value="AMINO ACID TRANSPORTER"/>
    <property type="match status" value="1"/>
</dbReference>
<keyword evidence="2 5" id="KW-0812">Transmembrane</keyword>
<evidence type="ECO:0000256" key="5">
    <source>
        <dbReference type="SAM" id="Phobius"/>
    </source>
</evidence>
<feature type="domain" description="Amino acid transporter transmembrane" evidence="6">
    <location>
        <begin position="1"/>
        <end position="125"/>
    </location>
</feature>
<comment type="subcellular location">
    <subcellularLocation>
        <location evidence="1">Membrane</location>
        <topology evidence="1">Multi-pass membrane protein</topology>
    </subcellularLocation>
</comment>
<organism evidence="7 8">
    <name type="scientific">Elysia crispata</name>
    <name type="common">lettuce slug</name>
    <dbReference type="NCBI Taxonomy" id="231223"/>
    <lineage>
        <taxon>Eukaryota</taxon>
        <taxon>Metazoa</taxon>
        <taxon>Spiralia</taxon>
        <taxon>Lophotrochozoa</taxon>
        <taxon>Mollusca</taxon>
        <taxon>Gastropoda</taxon>
        <taxon>Heterobranchia</taxon>
        <taxon>Euthyneura</taxon>
        <taxon>Panpulmonata</taxon>
        <taxon>Sacoglossa</taxon>
        <taxon>Placobranchoidea</taxon>
        <taxon>Plakobranchidae</taxon>
        <taxon>Elysia</taxon>
    </lineage>
</organism>
<proteinExistence type="predicted"/>